<dbReference type="InterPro" id="IPR029063">
    <property type="entry name" value="SAM-dependent_MTases_sf"/>
</dbReference>
<dbReference type="OrthoDB" id="516718at2"/>
<dbReference type="KEGG" id="cthe:Chro_5777"/>
<dbReference type="Proteomes" id="UP000010384">
    <property type="component" value="Plasmid pCHRO.01"/>
</dbReference>
<geneLocation type="plasmid" evidence="1 2">
    <name>pCHRO.01</name>
</geneLocation>
<proteinExistence type="predicted"/>
<accession>K9U7N4</accession>
<keyword evidence="2" id="KW-1185">Reference proteome</keyword>
<gene>
    <name evidence="1" type="ORF">Chro_5777</name>
</gene>
<dbReference type="Pfam" id="PF13489">
    <property type="entry name" value="Methyltransf_23"/>
    <property type="match status" value="1"/>
</dbReference>
<reference evidence="1 2" key="1">
    <citation type="submission" date="2012-06" db="EMBL/GenBank/DDBJ databases">
        <title>Finished plasmid 1 of genome of Chroococcidiopsis thermalis PCC 7203.</title>
        <authorList>
            <consortium name="US DOE Joint Genome Institute"/>
            <person name="Gugger M."/>
            <person name="Coursin T."/>
            <person name="Rippka R."/>
            <person name="Tandeau De Marsac N."/>
            <person name="Huntemann M."/>
            <person name="Wei C.-L."/>
            <person name="Han J."/>
            <person name="Detter J.C."/>
            <person name="Han C."/>
            <person name="Tapia R."/>
            <person name="Davenport K."/>
            <person name="Daligault H."/>
            <person name="Erkkila T."/>
            <person name="Gu W."/>
            <person name="Munk A.C.C."/>
            <person name="Teshima H."/>
            <person name="Xu Y."/>
            <person name="Chain P."/>
            <person name="Chen A."/>
            <person name="Krypides N."/>
            <person name="Mavromatis K."/>
            <person name="Markowitz V."/>
            <person name="Szeto E."/>
            <person name="Ivanova N."/>
            <person name="Mikhailova N."/>
            <person name="Ovchinnikova G."/>
            <person name="Pagani I."/>
            <person name="Pati A."/>
            <person name="Goodwin L."/>
            <person name="Peters L."/>
            <person name="Pitluck S."/>
            <person name="Woyke T."/>
            <person name="Kerfeld C."/>
        </authorList>
    </citation>
    <scope>NUCLEOTIDE SEQUENCE [LARGE SCALE GENOMIC DNA]</scope>
    <source>
        <strain evidence="1 2">PCC 7203</strain>
        <plasmid evidence="1 2">pCHRO.01</plasmid>
    </source>
</reference>
<evidence type="ECO:0000313" key="1">
    <source>
        <dbReference type="EMBL" id="AFY91117.1"/>
    </source>
</evidence>
<organism evidence="1 2">
    <name type="scientific">Chroococcidiopsis thermalis (strain PCC 7203)</name>
    <dbReference type="NCBI Taxonomy" id="251229"/>
    <lineage>
        <taxon>Bacteria</taxon>
        <taxon>Bacillati</taxon>
        <taxon>Cyanobacteriota</taxon>
        <taxon>Cyanophyceae</taxon>
        <taxon>Chroococcidiopsidales</taxon>
        <taxon>Chroococcidiopsidaceae</taxon>
        <taxon>Chroococcidiopsis</taxon>
    </lineage>
</organism>
<evidence type="ECO:0008006" key="3">
    <source>
        <dbReference type="Google" id="ProtNLM"/>
    </source>
</evidence>
<dbReference type="InParanoid" id="K9U7N4"/>
<dbReference type="Gene3D" id="3.40.50.150">
    <property type="entry name" value="Vaccinia Virus protein VP39"/>
    <property type="match status" value="1"/>
</dbReference>
<keyword evidence="1" id="KW-0614">Plasmid</keyword>
<dbReference type="RefSeq" id="WP_015163054.1">
    <property type="nucleotide sequence ID" value="NC_019699.1"/>
</dbReference>
<sequence length="172" mass="19767">MTIEYPFWLDYKTWSTPRWKCSIARRGLSMPMKVAVKYGVVKPSSLLLDFGCGRGEDLEHLQKLDISCVGFDPYWKYDLALLQPTDCISCIYVINTIESAIERTEVLQYCWELTRRSLVVAVRTDGRGERLTSIGTYQKYYSQAEFSSFIAQSLGVVRVEFPKPGVAFIHKK</sequence>
<dbReference type="SUPFAM" id="SSF53335">
    <property type="entry name" value="S-adenosyl-L-methionine-dependent methyltransferases"/>
    <property type="match status" value="1"/>
</dbReference>
<dbReference type="HOGENOM" id="CLU_1552565_0_0_3"/>
<dbReference type="AlphaFoldDB" id="K9U7N4"/>
<protein>
    <recommendedName>
        <fullName evidence="3">Methyltransferase type 11</fullName>
    </recommendedName>
</protein>
<name>K9U7N4_CHRTP</name>
<dbReference type="EMBL" id="CP003598">
    <property type="protein sequence ID" value="AFY91117.1"/>
    <property type="molecule type" value="Genomic_DNA"/>
</dbReference>
<evidence type="ECO:0000313" key="2">
    <source>
        <dbReference type="Proteomes" id="UP000010384"/>
    </source>
</evidence>